<feature type="binding site" evidence="4">
    <location>
        <position position="537"/>
    </location>
    <ligand>
        <name>ATP</name>
        <dbReference type="ChEBI" id="CHEBI:30616"/>
    </ligand>
</feature>
<dbReference type="GO" id="GO:0005524">
    <property type="term" value="F:ATP binding"/>
    <property type="evidence" value="ECO:0007669"/>
    <property type="project" value="UniProtKB-UniRule"/>
</dbReference>
<dbReference type="InterPro" id="IPR001245">
    <property type="entry name" value="Ser-Thr/Tyr_kinase_cat_dom"/>
</dbReference>
<organism evidence="8 9">
    <name type="scientific">Laccaria amethystina LaAM-08-1</name>
    <dbReference type="NCBI Taxonomy" id="1095629"/>
    <lineage>
        <taxon>Eukaryota</taxon>
        <taxon>Fungi</taxon>
        <taxon>Dikarya</taxon>
        <taxon>Basidiomycota</taxon>
        <taxon>Agaricomycotina</taxon>
        <taxon>Agaricomycetes</taxon>
        <taxon>Agaricomycetidae</taxon>
        <taxon>Agaricales</taxon>
        <taxon>Agaricineae</taxon>
        <taxon>Hydnangiaceae</taxon>
        <taxon>Laccaria</taxon>
    </lineage>
</organism>
<keyword evidence="1" id="KW-0418">Kinase</keyword>
<dbReference type="STRING" id="1095629.A0A0C9XXB2"/>
<feature type="region of interest" description="Disordered" evidence="6">
    <location>
        <begin position="881"/>
        <end position="930"/>
    </location>
</feature>
<sequence>MANPPEMSTSQSAVTVRVSALSPSTMPLTARSMSHSALSVTSSPRVRAQTDSVLLTLPASSSHPLNRVSASPVINPPTSASTPVLLGEALKSTFRARSRSQAVLTDVVRAKAECNSNSPNGVSSNWWNRIQFLPRPWEDRSPEGNSVPAEQSENWKRTKETVTRATASALGIVGPIALEALTASVDMLGFAPVPGLQPIVKALLDIWDAVQEVDTNRLAFLRLTRTCATLLLSVRDEIHAAGDAVCEELTVPLQNMERSFNEVLSLAEVQGKTPFLKRYLRREETAREISHCHADLDQALALFSTSVQIRTLRLIQDRDFNCSECCLEPVSEPSPNLSSAVDATPCDSTITRPGLPPSSSHSSLATPTSSETICSSQTTSSILSALREFQTLQNQKDERSDLQDLRQLMRAALETGSDADMVCFLQIAREEMLEAIKTLQRALESGIFECPPGIHGADQPGHQKDTLHQEFIESGIDALRRMSKGAETTTLPSWTITKFEVDAGQKIGIGSFSDVFQGTWKGRTVAIKVLAESTPRKLFVREMEVWKTLKHPNVLQLYGASSASCDPPWFFVSPYEKNGSLVEFLKRIAMYPPYGRADIGLGLIAANLPNSRSRGSFGKGCGKVLKEGDMYRIMQEISKGMEYLHRRGVLHGDLKASNVLIDNDCRCVISDFGQSEMKSEASRISGIQFRSGTLRWQSPELMGGLSTLTPANDVYAYAISCIEILGMGEMPWPLMDDDAVRFFVLKENSRPVIPPDFTSPALCELLRLCWHSDPATRPSFSTIITKLQELRDAAGPIGNELLTPQIPELPENEEHLSPDMCPTTPQSPRTASPTLTSTSIRSSLNASFHNWDFVNAPTVGSPTPRVEEEIISNESLSMPQHVLYKPSYPPSSTTSSYASSSGLDSDEDLDGPQHDRCGSPTPQDHTAVESRNERRYRLLLNHKFHPSLTLPLWEPVSVQLGDVGYLSKPSGTFVALFNAFKPDKTSNGLTAGMPSIAGYGNVSRGSQRQDKRNAAQRGIDAFSGLLTFRSKSDIPVSQRESFLLRAGHKSAHMYTETTEYQYIKKLEAPKAWFKANAGAILNIYGAEHNIQKEEIFLVIGALQTPNYALFVSHKHPDGRAHFNVFSSQRKSQPWGTFTTDTKVPAEQGGPCYDEPIHEEHISASKVSSVGCPQKAVLIARLRFKPDVLEPTSL</sequence>
<dbReference type="PANTHER" id="PTHR44329">
    <property type="entry name" value="SERINE/THREONINE-PROTEIN KINASE TNNI3K-RELATED"/>
    <property type="match status" value="1"/>
</dbReference>
<dbReference type="InterPro" id="IPR011009">
    <property type="entry name" value="Kinase-like_dom_sf"/>
</dbReference>
<evidence type="ECO:0000256" key="4">
    <source>
        <dbReference type="PROSITE-ProRule" id="PRU10141"/>
    </source>
</evidence>
<feature type="compositionally biased region" description="Polar residues" evidence="6">
    <location>
        <begin position="337"/>
        <end position="351"/>
    </location>
</feature>
<accession>A0A0C9XXB2</accession>
<gene>
    <name evidence="8" type="ORF">K443DRAFT_391850</name>
</gene>
<dbReference type="Pfam" id="PF07714">
    <property type="entry name" value="PK_Tyr_Ser-Thr"/>
    <property type="match status" value="1"/>
</dbReference>
<dbReference type="Proteomes" id="UP000054477">
    <property type="component" value="Unassembled WGS sequence"/>
</dbReference>
<dbReference type="InterPro" id="IPR059179">
    <property type="entry name" value="MLKL-like_MCAfunc"/>
</dbReference>
<evidence type="ECO:0000256" key="1">
    <source>
        <dbReference type="ARBA" id="ARBA00022527"/>
    </source>
</evidence>
<evidence type="ECO:0000256" key="5">
    <source>
        <dbReference type="SAM" id="Coils"/>
    </source>
</evidence>
<keyword evidence="2 4" id="KW-0547">Nucleotide-binding</keyword>
<name>A0A0C9XXB2_9AGAR</name>
<dbReference type="EMBL" id="KN838538">
    <property type="protein sequence ID" value="KIK09621.1"/>
    <property type="molecule type" value="Genomic_DNA"/>
</dbReference>
<protein>
    <recommendedName>
        <fullName evidence="7">Protein kinase domain-containing protein</fullName>
    </recommendedName>
</protein>
<keyword evidence="3 4" id="KW-0067">ATP-binding</keyword>
<evidence type="ECO:0000256" key="6">
    <source>
        <dbReference type="SAM" id="MobiDB-lite"/>
    </source>
</evidence>
<dbReference type="PRINTS" id="PR00109">
    <property type="entry name" value="TYRKINASE"/>
</dbReference>
<dbReference type="SUPFAM" id="SSF56112">
    <property type="entry name" value="Protein kinase-like (PK-like)"/>
    <property type="match status" value="1"/>
</dbReference>
<keyword evidence="1" id="KW-0808">Transferase</keyword>
<dbReference type="GO" id="GO:0007166">
    <property type="term" value="P:cell surface receptor signaling pathway"/>
    <property type="evidence" value="ECO:0007669"/>
    <property type="project" value="InterPro"/>
</dbReference>
<dbReference type="HOGENOM" id="CLU_001450_0_0_1"/>
<evidence type="ECO:0000313" key="8">
    <source>
        <dbReference type="EMBL" id="KIK09621.1"/>
    </source>
</evidence>
<dbReference type="AlphaFoldDB" id="A0A0C9XXB2"/>
<feature type="region of interest" description="Disordered" evidence="6">
    <location>
        <begin position="138"/>
        <end position="159"/>
    </location>
</feature>
<keyword evidence="1" id="KW-0723">Serine/threonine-protein kinase</keyword>
<dbReference type="InterPro" id="IPR036537">
    <property type="entry name" value="Adaptor_Cbl_N_dom_sf"/>
</dbReference>
<dbReference type="PROSITE" id="PS00108">
    <property type="entry name" value="PROTEIN_KINASE_ST"/>
    <property type="match status" value="1"/>
</dbReference>
<evidence type="ECO:0000259" key="7">
    <source>
        <dbReference type="PROSITE" id="PS50011"/>
    </source>
</evidence>
<dbReference type="OrthoDB" id="1668230at2759"/>
<dbReference type="InterPro" id="IPR008271">
    <property type="entry name" value="Ser/Thr_kinase_AS"/>
</dbReference>
<feature type="region of interest" description="Disordered" evidence="6">
    <location>
        <begin position="810"/>
        <end position="838"/>
    </location>
</feature>
<feature type="region of interest" description="Disordered" evidence="6">
    <location>
        <begin position="337"/>
        <end position="372"/>
    </location>
</feature>
<feature type="compositionally biased region" description="Low complexity" evidence="6">
    <location>
        <begin position="890"/>
        <end position="903"/>
    </location>
</feature>
<keyword evidence="9" id="KW-1185">Reference proteome</keyword>
<dbReference type="Gene3D" id="3.30.200.20">
    <property type="entry name" value="Phosphorylase Kinase, domain 1"/>
    <property type="match status" value="1"/>
</dbReference>
<evidence type="ECO:0000256" key="3">
    <source>
        <dbReference type="ARBA" id="ARBA00022840"/>
    </source>
</evidence>
<proteinExistence type="predicted"/>
<keyword evidence="5" id="KW-0175">Coiled coil</keyword>
<feature type="domain" description="Protein kinase" evidence="7">
    <location>
        <begin position="501"/>
        <end position="790"/>
    </location>
</feature>
<dbReference type="InterPro" id="IPR051681">
    <property type="entry name" value="Ser/Thr_Kinases-Pseudokinases"/>
</dbReference>
<dbReference type="Gene3D" id="1.20.930.20">
    <property type="entry name" value="Adaptor protein Cbl, N-terminal domain"/>
    <property type="match status" value="1"/>
</dbReference>
<dbReference type="PROSITE" id="PS50011">
    <property type="entry name" value="PROTEIN_KINASE_DOM"/>
    <property type="match status" value="1"/>
</dbReference>
<dbReference type="InterPro" id="IPR000719">
    <property type="entry name" value="Prot_kinase_dom"/>
</dbReference>
<feature type="coiled-coil region" evidence="5">
    <location>
        <begin position="392"/>
        <end position="445"/>
    </location>
</feature>
<dbReference type="CDD" id="cd21037">
    <property type="entry name" value="MLKL_NTD"/>
    <property type="match status" value="1"/>
</dbReference>
<dbReference type="GO" id="GO:0004674">
    <property type="term" value="F:protein serine/threonine kinase activity"/>
    <property type="evidence" value="ECO:0007669"/>
    <property type="project" value="UniProtKB-KW"/>
</dbReference>
<reference evidence="9" key="2">
    <citation type="submission" date="2015-01" db="EMBL/GenBank/DDBJ databases">
        <title>Evolutionary Origins and Diversification of the Mycorrhizal Mutualists.</title>
        <authorList>
            <consortium name="DOE Joint Genome Institute"/>
            <consortium name="Mycorrhizal Genomics Consortium"/>
            <person name="Kohler A."/>
            <person name="Kuo A."/>
            <person name="Nagy L.G."/>
            <person name="Floudas D."/>
            <person name="Copeland A."/>
            <person name="Barry K.W."/>
            <person name="Cichocki N."/>
            <person name="Veneault-Fourrey C."/>
            <person name="LaButti K."/>
            <person name="Lindquist E.A."/>
            <person name="Lipzen A."/>
            <person name="Lundell T."/>
            <person name="Morin E."/>
            <person name="Murat C."/>
            <person name="Riley R."/>
            <person name="Ohm R."/>
            <person name="Sun H."/>
            <person name="Tunlid A."/>
            <person name="Henrissat B."/>
            <person name="Grigoriev I.V."/>
            <person name="Hibbett D.S."/>
            <person name="Martin F."/>
        </authorList>
    </citation>
    <scope>NUCLEOTIDE SEQUENCE [LARGE SCALE GENOMIC DNA]</scope>
    <source>
        <strain evidence="9">LaAM-08-1</strain>
    </source>
</reference>
<evidence type="ECO:0000256" key="2">
    <source>
        <dbReference type="ARBA" id="ARBA00022741"/>
    </source>
</evidence>
<feature type="compositionally biased region" description="Low complexity" evidence="6">
    <location>
        <begin position="357"/>
        <end position="370"/>
    </location>
</feature>
<feature type="compositionally biased region" description="Polar residues" evidence="6">
    <location>
        <begin position="823"/>
        <end position="838"/>
    </location>
</feature>
<reference evidence="8 9" key="1">
    <citation type="submission" date="2014-04" db="EMBL/GenBank/DDBJ databases">
        <authorList>
            <consortium name="DOE Joint Genome Institute"/>
            <person name="Kuo A."/>
            <person name="Kohler A."/>
            <person name="Nagy L.G."/>
            <person name="Floudas D."/>
            <person name="Copeland A."/>
            <person name="Barry K.W."/>
            <person name="Cichocki N."/>
            <person name="Veneault-Fourrey C."/>
            <person name="LaButti K."/>
            <person name="Lindquist E.A."/>
            <person name="Lipzen A."/>
            <person name="Lundell T."/>
            <person name="Morin E."/>
            <person name="Murat C."/>
            <person name="Sun H."/>
            <person name="Tunlid A."/>
            <person name="Henrissat B."/>
            <person name="Grigoriev I.V."/>
            <person name="Hibbett D.S."/>
            <person name="Martin F."/>
            <person name="Nordberg H.P."/>
            <person name="Cantor M.N."/>
            <person name="Hua S.X."/>
        </authorList>
    </citation>
    <scope>NUCLEOTIDE SEQUENCE [LARGE SCALE GENOMIC DNA]</scope>
    <source>
        <strain evidence="8 9">LaAM-08-1</strain>
    </source>
</reference>
<evidence type="ECO:0000313" key="9">
    <source>
        <dbReference type="Proteomes" id="UP000054477"/>
    </source>
</evidence>
<dbReference type="PROSITE" id="PS00107">
    <property type="entry name" value="PROTEIN_KINASE_ATP"/>
    <property type="match status" value="1"/>
</dbReference>
<dbReference type="SMART" id="SM00220">
    <property type="entry name" value="S_TKc"/>
    <property type="match status" value="1"/>
</dbReference>
<dbReference type="InterPro" id="IPR017441">
    <property type="entry name" value="Protein_kinase_ATP_BS"/>
</dbReference>
<dbReference type="Gene3D" id="1.10.510.10">
    <property type="entry name" value="Transferase(Phosphotransferase) domain 1"/>
    <property type="match status" value="1"/>
</dbReference>